<dbReference type="RefSeq" id="WP_132089650.1">
    <property type="nucleotide sequence ID" value="NZ_JANKAQ010000003.1"/>
</dbReference>
<keyword evidence="4" id="KW-1133">Transmembrane helix</keyword>
<dbReference type="AlphaFoldDB" id="A0A4R2LJD9"/>
<dbReference type="OrthoDB" id="9804124at2"/>
<protein>
    <submittedName>
        <fullName evidence="7">Stage V sporulation protein D (Sporulation-specific penicillin-binding protein)</fullName>
    </submittedName>
</protein>
<dbReference type="PANTHER" id="PTHR30627:SF1">
    <property type="entry name" value="PEPTIDOGLYCAN D,D-TRANSPEPTIDASE FTSI"/>
    <property type="match status" value="1"/>
</dbReference>
<dbReference type="InterPro" id="IPR005311">
    <property type="entry name" value="PBP_dimer"/>
</dbReference>
<dbReference type="Gene3D" id="3.90.1310.10">
    <property type="entry name" value="Penicillin-binding protein 2a (Domain 2)"/>
    <property type="match status" value="1"/>
</dbReference>
<dbReference type="InterPro" id="IPR050515">
    <property type="entry name" value="Beta-lactam/transpept"/>
</dbReference>
<keyword evidence="4" id="KW-0812">Transmembrane</keyword>
<dbReference type="Gene3D" id="3.40.710.10">
    <property type="entry name" value="DD-peptidase/beta-lactamase superfamily"/>
    <property type="match status" value="1"/>
</dbReference>
<accession>A0A4R2LJD9</accession>
<evidence type="ECO:0000256" key="3">
    <source>
        <dbReference type="ARBA" id="ARBA00023136"/>
    </source>
</evidence>
<comment type="similarity">
    <text evidence="2">Belongs to the transpeptidase family.</text>
</comment>
<dbReference type="GO" id="GO:0005886">
    <property type="term" value="C:plasma membrane"/>
    <property type="evidence" value="ECO:0007669"/>
    <property type="project" value="TreeGrafter"/>
</dbReference>
<keyword evidence="3 4" id="KW-0472">Membrane</keyword>
<keyword evidence="8" id="KW-1185">Reference proteome</keyword>
<reference evidence="7 8" key="1">
    <citation type="submission" date="2019-03" db="EMBL/GenBank/DDBJ databases">
        <title>Genomic Encyclopedia of Type Strains, Phase IV (KMG-IV): sequencing the most valuable type-strain genomes for metagenomic binning, comparative biology and taxonomic classification.</title>
        <authorList>
            <person name="Goeker M."/>
        </authorList>
    </citation>
    <scope>NUCLEOTIDE SEQUENCE [LARGE SCALE GENOMIC DNA]</scope>
    <source>
        <strain evidence="7 8">DSM 28559</strain>
    </source>
</reference>
<dbReference type="InterPro" id="IPR012338">
    <property type="entry name" value="Beta-lactam/transpept-like"/>
</dbReference>
<comment type="subcellular location">
    <subcellularLocation>
        <location evidence="1">Membrane</location>
    </subcellularLocation>
</comment>
<evidence type="ECO:0000256" key="1">
    <source>
        <dbReference type="ARBA" id="ARBA00004370"/>
    </source>
</evidence>
<dbReference type="SUPFAM" id="SSF56519">
    <property type="entry name" value="Penicillin binding protein dimerisation domain"/>
    <property type="match status" value="1"/>
</dbReference>
<evidence type="ECO:0000259" key="6">
    <source>
        <dbReference type="Pfam" id="PF03717"/>
    </source>
</evidence>
<evidence type="ECO:0000256" key="4">
    <source>
        <dbReference type="SAM" id="Phobius"/>
    </source>
</evidence>
<proteinExistence type="inferred from homology"/>
<dbReference type="GO" id="GO:0008658">
    <property type="term" value="F:penicillin binding"/>
    <property type="evidence" value="ECO:0007669"/>
    <property type="project" value="InterPro"/>
</dbReference>
<dbReference type="Pfam" id="PF03717">
    <property type="entry name" value="PBP_dimer"/>
    <property type="match status" value="1"/>
</dbReference>
<sequence>METTKTYQRRKMLFVLLMLIFLLAVLLARMWYIMVNRSQHYKERADDLHERERVIKAERGIIYDRNGVALATNQSVCTISVIHNQITDPEAVIQVLSETLEMDEEKVRKRVEKVSSIERIRSNVPKETGDLIRSYKLAGVMVDEDYSRYYPFDALAAKTIGFTGGDNQGIIGLEVMYDDYLQGDEGRILTVTDVRGIEVENSAETRVDPVVGESLHLSLDYNIQSYVTQVAEKVMKQKQAKSVSVILMNPQNGEIYAMVNVPEFNLNEPFTLIDSITDDGGVNTQDLLNQMWRNGCINDTYEPGSTFKIITATSALEKNVVTLNDTFSCPGFRIVADRKIRCHKTGGHGSETFTEGFMNSCNPVFMDVGARVGIEGLYEYFERLGLFEKTGVDLPGEATSIMHKIENVGAVELATISFGQSFQITPLQLLRAVSAVINGGNLVTPHLGMYTTDGEGNTQTVFDYPVKSGAISKETSETMKELLGLVVSEGTGKNGQVAGYDVGGKTATSQKLPRGSGKYIASFIGFSPVEDPKIIGIILIDEPVGTYYGGTIAAPVMSEIYEMVLPYLFPEDKQEETQEETGDDLS</sequence>
<comment type="caution">
    <text evidence="7">The sequence shown here is derived from an EMBL/GenBank/DDBJ whole genome shotgun (WGS) entry which is preliminary data.</text>
</comment>
<dbReference type="InterPro" id="IPR036138">
    <property type="entry name" value="PBP_dimer_sf"/>
</dbReference>
<dbReference type="InterPro" id="IPR001460">
    <property type="entry name" value="PCN-bd_Tpept"/>
</dbReference>
<dbReference type="Proteomes" id="UP000295711">
    <property type="component" value="Unassembled WGS sequence"/>
</dbReference>
<evidence type="ECO:0000259" key="5">
    <source>
        <dbReference type="Pfam" id="PF00905"/>
    </source>
</evidence>
<feature type="domain" description="Penicillin-binding protein dimerisation" evidence="6">
    <location>
        <begin position="55"/>
        <end position="201"/>
    </location>
</feature>
<evidence type="ECO:0000313" key="7">
    <source>
        <dbReference type="EMBL" id="TCO85408.1"/>
    </source>
</evidence>
<evidence type="ECO:0000313" key="8">
    <source>
        <dbReference type="Proteomes" id="UP000295711"/>
    </source>
</evidence>
<feature type="domain" description="Penicillin-binding protein transpeptidase" evidence="5">
    <location>
        <begin position="244"/>
        <end position="562"/>
    </location>
</feature>
<name>A0A4R2LJD9_9FIRM</name>
<feature type="transmembrane region" description="Helical" evidence="4">
    <location>
        <begin position="12"/>
        <end position="34"/>
    </location>
</feature>
<organism evidence="7 8">
    <name type="scientific">Frisingicoccus caecimuris</name>
    <dbReference type="NCBI Taxonomy" id="1796636"/>
    <lineage>
        <taxon>Bacteria</taxon>
        <taxon>Bacillati</taxon>
        <taxon>Bacillota</taxon>
        <taxon>Clostridia</taxon>
        <taxon>Lachnospirales</taxon>
        <taxon>Lachnospiraceae</taxon>
        <taxon>Frisingicoccus</taxon>
    </lineage>
</organism>
<gene>
    <name evidence="7" type="ORF">EV212_103129</name>
</gene>
<dbReference type="Gene3D" id="3.30.450.330">
    <property type="match status" value="1"/>
</dbReference>
<dbReference type="Pfam" id="PF00905">
    <property type="entry name" value="Transpeptidase"/>
    <property type="match status" value="1"/>
</dbReference>
<dbReference type="EMBL" id="SLXA01000003">
    <property type="protein sequence ID" value="TCO85408.1"/>
    <property type="molecule type" value="Genomic_DNA"/>
</dbReference>
<dbReference type="PANTHER" id="PTHR30627">
    <property type="entry name" value="PEPTIDOGLYCAN D,D-TRANSPEPTIDASE"/>
    <property type="match status" value="1"/>
</dbReference>
<evidence type="ECO:0000256" key="2">
    <source>
        <dbReference type="ARBA" id="ARBA00007171"/>
    </source>
</evidence>
<dbReference type="SUPFAM" id="SSF56601">
    <property type="entry name" value="beta-lactamase/transpeptidase-like"/>
    <property type="match status" value="1"/>
</dbReference>
<dbReference type="GO" id="GO:0071555">
    <property type="term" value="P:cell wall organization"/>
    <property type="evidence" value="ECO:0007669"/>
    <property type="project" value="TreeGrafter"/>
</dbReference>